<organism evidence="2 3">
    <name type="scientific">Dermatophagoides farinae</name>
    <name type="common">American house dust mite</name>
    <dbReference type="NCBI Taxonomy" id="6954"/>
    <lineage>
        <taxon>Eukaryota</taxon>
        <taxon>Metazoa</taxon>
        <taxon>Ecdysozoa</taxon>
        <taxon>Arthropoda</taxon>
        <taxon>Chelicerata</taxon>
        <taxon>Arachnida</taxon>
        <taxon>Acari</taxon>
        <taxon>Acariformes</taxon>
        <taxon>Sarcoptiformes</taxon>
        <taxon>Astigmata</taxon>
        <taxon>Psoroptidia</taxon>
        <taxon>Analgoidea</taxon>
        <taxon>Pyroglyphidae</taxon>
        <taxon>Dermatophagoidinae</taxon>
        <taxon>Dermatophagoides</taxon>
    </lineage>
</organism>
<accession>A0A922HVD8</accession>
<dbReference type="AlphaFoldDB" id="A0A922HVD8"/>
<dbReference type="Proteomes" id="UP000790347">
    <property type="component" value="Unassembled WGS sequence"/>
</dbReference>
<keyword evidence="3" id="KW-1185">Reference proteome</keyword>
<gene>
    <name evidence="2" type="ORF">DERF_011423</name>
</gene>
<reference evidence="2" key="1">
    <citation type="submission" date="2013-05" db="EMBL/GenBank/DDBJ databases">
        <authorList>
            <person name="Yim A.K.Y."/>
            <person name="Chan T.F."/>
            <person name="Ji K.M."/>
            <person name="Liu X.Y."/>
            <person name="Zhou J.W."/>
            <person name="Li R.Q."/>
            <person name="Yang K.Y."/>
            <person name="Li J."/>
            <person name="Li M."/>
            <person name="Law P.T.W."/>
            <person name="Wu Y.L."/>
            <person name="Cai Z.L."/>
            <person name="Qin H."/>
            <person name="Bao Y."/>
            <person name="Leung R.K.K."/>
            <person name="Ng P.K.S."/>
            <person name="Zou J."/>
            <person name="Zhong X.J."/>
            <person name="Ran P.X."/>
            <person name="Zhong N.S."/>
            <person name="Liu Z.G."/>
            <person name="Tsui S.K.W."/>
        </authorList>
    </citation>
    <scope>NUCLEOTIDE SEQUENCE</scope>
    <source>
        <strain evidence="2">Derf</strain>
        <tissue evidence="2">Whole organism</tissue>
    </source>
</reference>
<reference evidence="2" key="2">
    <citation type="journal article" date="2022" name="Res Sq">
        <title>Comparative Genomics Reveals Insights into the Divergent Evolution of Astigmatic Mites and Household Pest Adaptations.</title>
        <authorList>
            <person name="Xiong Q."/>
            <person name="Wan A.T.-Y."/>
            <person name="Liu X.-Y."/>
            <person name="Fung C.S.-H."/>
            <person name="Xiao X."/>
            <person name="Malainual N."/>
            <person name="Hou J."/>
            <person name="Wang L."/>
            <person name="Wang M."/>
            <person name="Yang K."/>
            <person name="Cui Y."/>
            <person name="Leung E."/>
            <person name="Nong W."/>
            <person name="Shin S.-K."/>
            <person name="Au S."/>
            <person name="Jeong K.Y."/>
            <person name="Chew F.T."/>
            <person name="Hui J."/>
            <person name="Leung T.F."/>
            <person name="Tungtrongchitr A."/>
            <person name="Zhong N."/>
            <person name="Liu Z."/>
            <person name="Tsui S."/>
        </authorList>
    </citation>
    <scope>NUCLEOTIDE SEQUENCE</scope>
    <source>
        <strain evidence="2">Derf</strain>
        <tissue evidence="2">Whole organism</tissue>
    </source>
</reference>
<evidence type="ECO:0000313" key="3">
    <source>
        <dbReference type="Proteomes" id="UP000790347"/>
    </source>
</evidence>
<name>A0A922HVD8_DERFA</name>
<comment type="caution">
    <text evidence="2">The sequence shown here is derived from an EMBL/GenBank/DDBJ whole genome shotgun (WGS) entry which is preliminary data.</text>
</comment>
<dbReference type="EMBL" id="ASGP02000005">
    <property type="protein sequence ID" value="KAH9506705.1"/>
    <property type="molecule type" value="Genomic_DNA"/>
</dbReference>
<feature type="region of interest" description="Disordered" evidence="1">
    <location>
        <begin position="42"/>
        <end position="67"/>
    </location>
</feature>
<feature type="compositionally biased region" description="Polar residues" evidence="1">
    <location>
        <begin position="42"/>
        <end position="51"/>
    </location>
</feature>
<evidence type="ECO:0000313" key="2">
    <source>
        <dbReference type="EMBL" id="KAH9506705.1"/>
    </source>
</evidence>
<proteinExistence type="predicted"/>
<evidence type="ECO:0000256" key="1">
    <source>
        <dbReference type="SAM" id="MobiDB-lite"/>
    </source>
</evidence>
<sequence length="67" mass="7688">MKTKANSQHINESFSVKLIAMSSFNYISCCLHFQIDPVDRTTTPTSLSFQKTQRKNRHPQMDSPSAR</sequence>
<protein>
    <submittedName>
        <fullName evidence="2">Uncharacterized protein</fullName>
    </submittedName>
</protein>